<keyword evidence="3" id="KW-1185">Reference proteome</keyword>
<reference evidence="2" key="1">
    <citation type="submission" date="2021-12" db="EMBL/GenBank/DDBJ databases">
        <authorList>
            <person name="Zaccaron A."/>
            <person name="Stergiopoulos I."/>
        </authorList>
    </citation>
    <scope>NUCLEOTIDE SEQUENCE</scope>
    <source>
        <strain evidence="2">Race5_Kim</strain>
    </source>
</reference>
<name>A0A9Q8UWV6_PASFU</name>
<dbReference type="Proteomes" id="UP000756132">
    <property type="component" value="Chromosome 14"/>
</dbReference>
<organism evidence="2 3">
    <name type="scientific">Passalora fulva</name>
    <name type="common">Tomato leaf mold</name>
    <name type="synonym">Cladosporium fulvum</name>
    <dbReference type="NCBI Taxonomy" id="5499"/>
    <lineage>
        <taxon>Eukaryota</taxon>
        <taxon>Fungi</taxon>
        <taxon>Dikarya</taxon>
        <taxon>Ascomycota</taxon>
        <taxon>Pezizomycotina</taxon>
        <taxon>Dothideomycetes</taxon>
        <taxon>Dothideomycetidae</taxon>
        <taxon>Mycosphaerellales</taxon>
        <taxon>Mycosphaerellaceae</taxon>
        <taxon>Fulvia</taxon>
    </lineage>
</organism>
<accession>A0A9Q8UWV6</accession>
<gene>
    <name evidence="2" type="ORF">CLAFUR5_14655</name>
</gene>
<evidence type="ECO:0000256" key="1">
    <source>
        <dbReference type="SAM" id="MobiDB-lite"/>
    </source>
</evidence>
<dbReference type="RefSeq" id="XP_047769787.1">
    <property type="nucleotide sequence ID" value="XM_047913803.1"/>
</dbReference>
<evidence type="ECO:0000313" key="3">
    <source>
        <dbReference type="Proteomes" id="UP000756132"/>
    </source>
</evidence>
<feature type="region of interest" description="Disordered" evidence="1">
    <location>
        <begin position="1"/>
        <end position="137"/>
    </location>
</feature>
<protein>
    <submittedName>
        <fullName evidence="2">Uncharacterized protein</fullName>
    </submittedName>
</protein>
<feature type="compositionally biased region" description="Basic and acidic residues" evidence="1">
    <location>
        <begin position="24"/>
        <end position="40"/>
    </location>
</feature>
<evidence type="ECO:0000313" key="2">
    <source>
        <dbReference type="EMBL" id="UJO25421.1"/>
    </source>
</evidence>
<dbReference type="EMBL" id="CP090176">
    <property type="protein sequence ID" value="UJO25421.1"/>
    <property type="molecule type" value="Genomic_DNA"/>
</dbReference>
<sequence>MSSPKPTTIFIKTPGSKAKGTKSPKTENQRMPETPSRSERPTWSPKSLPTTPSRTESSSHARSASDSSSGLRSILKNREAEMNPSMFSPDAGRENTHGKAIIDALWQEKKKSEEKAPAKGMRSPPRRKSKSSGEGEK</sequence>
<feature type="compositionally biased region" description="Basic and acidic residues" evidence="1">
    <location>
        <begin position="106"/>
        <end position="117"/>
    </location>
</feature>
<reference evidence="2" key="2">
    <citation type="journal article" date="2022" name="Microb. Genom.">
        <title>A chromosome-scale genome assembly of the tomato pathogen Cladosporium fulvum reveals a compartmentalized genome architecture and the presence of a dispensable chromosome.</title>
        <authorList>
            <person name="Zaccaron A.Z."/>
            <person name="Chen L.H."/>
            <person name="Samaras A."/>
            <person name="Stergiopoulos I."/>
        </authorList>
    </citation>
    <scope>NUCLEOTIDE SEQUENCE</scope>
    <source>
        <strain evidence="2">Race5_Kim</strain>
    </source>
</reference>
<proteinExistence type="predicted"/>
<dbReference type="KEGG" id="ffu:CLAFUR5_14655"/>
<dbReference type="AlphaFoldDB" id="A0A9Q8UWV6"/>
<dbReference type="GeneID" id="71994533"/>
<feature type="compositionally biased region" description="Low complexity" evidence="1">
    <location>
        <begin position="53"/>
        <end position="73"/>
    </location>
</feature>